<keyword evidence="2" id="KW-1185">Reference proteome</keyword>
<comment type="caution">
    <text evidence="1">The sequence shown here is derived from an EMBL/GenBank/DDBJ whole genome shotgun (WGS) entry which is preliminary data.</text>
</comment>
<evidence type="ECO:0000313" key="1">
    <source>
        <dbReference type="EMBL" id="GAA3595524.1"/>
    </source>
</evidence>
<dbReference type="Pfam" id="PF17914">
    <property type="entry name" value="HopA1"/>
    <property type="match status" value="1"/>
</dbReference>
<gene>
    <name evidence="1" type="ORF">GCM10022295_90910</name>
</gene>
<dbReference type="EMBL" id="BAABCE010000038">
    <property type="protein sequence ID" value="GAA3595524.1"/>
    <property type="molecule type" value="Genomic_DNA"/>
</dbReference>
<organism evidence="1 2">
    <name type="scientific">Streptomyces osmaniensis</name>
    <dbReference type="NCBI Taxonomy" id="593134"/>
    <lineage>
        <taxon>Bacteria</taxon>
        <taxon>Bacillati</taxon>
        <taxon>Actinomycetota</taxon>
        <taxon>Actinomycetes</taxon>
        <taxon>Kitasatosporales</taxon>
        <taxon>Streptomycetaceae</taxon>
        <taxon>Streptomyces</taxon>
    </lineage>
</organism>
<dbReference type="InterPro" id="IPR040871">
    <property type="entry name" value="HopA1"/>
</dbReference>
<name>A0ABP6Z1T1_9ACTN</name>
<evidence type="ECO:0000313" key="2">
    <source>
        <dbReference type="Proteomes" id="UP001500707"/>
    </source>
</evidence>
<protein>
    <submittedName>
        <fullName evidence="1">Uncharacterized protein</fullName>
    </submittedName>
</protein>
<dbReference type="Proteomes" id="UP001500707">
    <property type="component" value="Unassembled WGS sequence"/>
</dbReference>
<proteinExistence type="predicted"/>
<reference evidence="2" key="1">
    <citation type="journal article" date="2019" name="Int. J. Syst. Evol. Microbiol.">
        <title>The Global Catalogue of Microorganisms (GCM) 10K type strain sequencing project: providing services to taxonomists for standard genome sequencing and annotation.</title>
        <authorList>
            <consortium name="The Broad Institute Genomics Platform"/>
            <consortium name="The Broad Institute Genome Sequencing Center for Infectious Disease"/>
            <person name="Wu L."/>
            <person name="Ma J."/>
        </authorList>
    </citation>
    <scope>NUCLEOTIDE SEQUENCE [LARGE SCALE GENOMIC DNA]</scope>
    <source>
        <strain evidence="2">JCM 17656</strain>
    </source>
</reference>
<accession>A0ABP6Z1T1</accession>
<sequence>MTPVCPHGLLSARLCESLERIQIRPGIRWSATVGESTISRDSLEALRGPLSQAVYEVLHAGRRGGPVRSKSLREARLTQQLAAATPHRTTYARARVVEAASACNTMVVELCDVRVSVPAETIRSDDGAVQPGDWVTVELPTARPALCPGFFLTDGFLGRPVHPPLLRIYVHLTEPGSAPAVWHQALSMLEEKRVRYRAKILSLPRSYPRTDSLVFCLGTDAWDLVPDLPRMLKNLPGTGSDTSVFARPLAPGIAMAWEPADDQPGRGNLSYGKHRSAALTDALIRHAGGRTAASLDGLVHESLLHAGVDPLAPERNTGSPELELPR</sequence>